<organism evidence="1 2">
    <name type="scientific">Rubinisphaera italica</name>
    <dbReference type="NCBI Taxonomy" id="2527969"/>
    <lineage>
        <taxon>Bacteria</taxon>
        <taxon>Pseudomonadati</taxon>
        <taxon>Planctomycetota</taxon>
        <taxon>Planctomycetia</taxon>
        <taxon>Planctomycetales</taxon>
        <taxon>Planctomycetaceae</taxon>
        <taxon>Rubinisphaera</taxon>
    </lineage>
</organism>
<accession>A0A5C5XMH8</accession>
<sequence>MFSPQSQSIVDKLIASQPIASGTITIPELNDDGIRLLKQILENQSELGGLNGDSRI</sequence>
<dbReference type="EMBL" id="SJPG01000001">
    <property type="protein sequence ID" value="TWT64367.1"/>
    <property type="molecule type" value="Genomic_DNA"/>
</dbReference>
<dbReference type="AlphaFoldDB" id="A0A5C5XMH8"/>
<protein>
    <submittedName>
        <fullName evidence="1">Uncharacterized protein</fullName>
    </submittedName>
</protein>
<gene>
    <name evidence="1" type="ORF">Pan54_51290</name>
</gene>
<dbReference type="Proteomes" id="UP000316095">
    <property type="component" value="Unassembled WGS sequence"/>
</dbReference>
<reference evidence="1 2" key="1">
    <citation type="submission" date="2019-02" db="EMBL/GenBank/DDBJ databases">
        <title>Deep-cultivation of Planctomycetes and their phenomic and genomic characterization uncovers novel biology.</title>
        <authorList>
            <person name="Wiegand S."/>
            <person name="Jogler M."/>
            <person name="Boedeker C."/>
            <person name="Pinto D."/>
            <person name="Vollmers J."/>
            <person name="Rivas-Marin E."/>
            <person name="Kohn T."/>
            <person name="Peeters S.H."/>
            <person name="Heuer A."/>
            <person name="Rast P."/>
            <person name="Oberbeckmann S."/>
            <person name="Bunk B."/>
            <person name="Jeske O."/>
            <person name="Meyerdierks A."/>
            <person name="Storesund J.E."/>
            <person name="Kallscheuer N."/>
            <person name="Luecker S."/>
            <person name="Lage O.M."/>
            <person name="Pohl T."/>
            <person name="Merkel B.J."/>
            <person name="Hornburger P."/>
            <person name="Mueller R.-W."/>
            <person name="Bruemmer F."/>
            <person name="Labrenz M."/>
            <person name="Spormann A.M."/>
            <person name="Op Den Camp H."/>
            <person name="Overmann J."/>
            <person name="Amann R."/>
            <person name="Jetten M.S.M."/>
            <person name="Mascher T."/>
            <person name="Medema M.H."/>
            <person name="Devos D.P."/>
            <person name="Kaster A.-K."/>
            <person name="Ovreas L."/>
            <person name="Rohde M."/>
            <person name="Galperin M.Y."/>
            <person name="Jogler C."/>
        </authorList>
    </citation>
    <scope>NUCLEOTIDE SEQUENCE [LARGE SCALE GENOMIC DNA]</scope>
    <source>
        <strain evidence="1 2">Pan54</strain>
    </source>
</reference>
<name>A0A5C5XMH8_9PLAN</name>
<evidence type="ECO:0000313" key="1">
    <source>
        <dbReference type="EMBL" id="TWT64367.1"/>
    </source>
</evidence>
<proteinExistence type="predicted"/>
<evidence type="ECO:0000313" key="2">
    <source>
        <dbReference type="Proteomes" id="UP000316095"/>
    </source>
</evidence>
<comment type="caution">
    <text evidence="1">The sequence shown here is derived from an EMBL/GenBank/DDBJ whole genome shotgun (WGS) entry which is preliminary data.</text>
</comment>
<keyword evidence="2" id="KW-1185">Reference proteome</keyword>